<sequence length="151" mass="16988">MSGEFSKITIAIDSGKLTKVQSISSIQGEFSMSDGRKRKLRNARLRLQLTKGAQLATGWLQFHGLRTPVTSAESRAEILTSNLPQIIRSRIQSPFLSKTPNFKLPRPARMRRGRKIKSQRFVGLLTAASNRKPRSLCRLIIGRRSEPKGFL</sequence>
<organism evidence="1 2">
    <name type="scientific">Araneus ventricosus</name>
    <name type="common">Orbweaver spider</name>
    <name type="synonym">Epeira ventricosa</name>
    <dbReference type="NCBI Taxonomy" id="182803"/>
    <lineage>
        <taxon>Eukaryota</taxon>
        <taxon>Metazoa</taxon>
        <taxon>Ecdysozoa</taxon>
        <taxon>Arthropoda</taxon>
        <taxon>Chelicerata</taxon>
        <taxon>Arachnida</taxon>
        <taxon>Araneae</taxon>
        <taxon>Araneomorphae</taxon>
        <taxon>Entelegynae</taxon>
        <taxon>Araneoidea</taxon>
        <taxon>Araneidae</taxon>
        <taxon>Araneus</taxon>
    </lineage>
</organism>
<reference evidence="1 2" key="1">
    <citation type="journal article" date="2019" name="Sci. Rep.">
        <title>Orb-weaving spider Araneus ventricosus genome elucidates the spidroin gene catalogue.</title>
        <authorList>
            <person name="Kono N."/>
            <person name="Nakamura H."/>
            <person name="Ohtoshi R."/>
            <person name="Moran D.A.P."/>
            <person name="Shinohara A."/>
            <person name="Yoshida Y."/>
            <person name="Fujiwara M."/>
            <person name="Mori M."/>
            <person name="Tomita M."/>
            <person name="Arakawa K."/>
        </authorList>
    </citation>
    <scope>NUCLEOTIDE SEQUENCE [LARGE SCALE GENOMIC DNA]</scope>
</reference>
<gene>
    <name evidence="1" type="ORF">AVEN_251057_1</name>
</gene>
<name>A0A4Y2DLR5_ARAVE</name>
<evidence type="ECO:0000313" key="2">
    <source>
        <dbReference type="Proteomes" id="UP000499080"/>
    </source>
</evidence>
<keyword evidence="2" id="KW-1185">Reference proteome</keyword>
<comment type="caution">
    <text evidence="1">The sequence shown here is derived from an EMBL/GenBank/DDBJ whole genome shotgun (WGS) entry which is preliminary data.</text>
</comment>
<proteinExistence type="predicted"/>
<dbReference type="EMBL" id="BGPR01000383">
    <property type="protein sequence ID" value="GBM17147.1"/>
    <property type="molecule type" value="Genomic_DNA"/>
</dbReference>
<evidence type="ECO:0000313" key="1">
    <source>
        <dbReference type="EMBL" id="GBM17147.1"/>
    </source>
</evidence>
<accession>A0A4Y2DLR5</accession>
<dbReference type="Proteomes" id="UP000499080">
    <property type="component" value="Unassembled WGS sequence"/>
</dbReference>
<protein>
    <submittedName>
        <fullName evidence="1">Uncharacterized protein</fullName>
    </submittedName>
</protein>
<dbReference type="AlphaFoldDB" id="A0A4Y2DLR5"/>